<dbReference type="NCBIfam" id="TIGR00312">
    <property type="entry name" value="cbiD"/>
    <property type="match status" value="1"/>
</dbReference>
<dbReference type="Pfam" id="PF01888">
    <property type="entry name" value="CbiD"/>
    <property type="match status" value="1"/>
</dbReference>
<evidence type="ECO:0000256" key="4">
    <source>
        <dbReference type="ARBA" id="ARBA00022691"/>
    </source>
</evidence>
<proteinExistence type="inferred from homology"/>
<dbReference type="AlphaFoldDB" id="A0A844GTK5"/>
<evidence type="ECO:0000256" key="1">
    <source>
        <dbReference type="ARBA" id="ARBA00022573"/>
    </source>
</evidence>
<evidence type="ECO:0000256" key="3">
    <source>
        <dbReference type="ARBA" id="ARBA00022679"/>
    </source>
</evidence>
<comment type="similarity">
    <text evidence="5">Belongs to the CbiD family.</text>
</comment>
<dbReference type="Gene3D" id="3.30.2110.10">
    <property type="entry name" value="CbiD-like"/>
    <property type="match status" value="1"/>
</dbReference>
<comment type="function">
    <text evidence="5">Catalyzes the methylation of C-1 in cobalt-precorrin-5B to form cobalt-precorrin-6A.</text>
</comment>
<dbReference type="InterPro" id="IPR036074">
    <property type="entry name" value="CbiD_sf"/>
</dbReference>
<sequence length="359" mass="39745">MFSSFGYTLPVFATASAVAGIRYLDNNLEDNSVEIDLINPPEKAIIPIEQIAKISSNQVLAITRSQPGTNLDITRNTPIWGLVTLTPSQETKIIIEGGEGVGKIIDLGGKSAIYNYAHKLLEFNILNNLKNHSLVEVKIILPEGKKLAEKTSNSAFGVIEGLSLLGTSGISQPLTSKEQLELYQEELINKSKNHDQLIFCIGENGLDLAVKLGFNPSQLVKTANWLGSMLVTASHAKVKSIILLGYHGKLIKLAGNIFHTHHHLADGRLEILTAIASFLGLNQDVCRLLFTAKTTESALEILREFDRKNNSNWTEKIYNYIAEKIAKNSEKYILNHSDFPVKIGVILFNRQRNIIAKYQ</sequence>
<dbReference type="EMBL" id="WMIA01000004">
    <property type="protein sequence ID" value="MTF38381.1"/>
    <property type="molecule type" value="Genomic_DNA"/>
</dbReference>
<keyword evidence="3 5" id="KW-0808">Transferase</keyword>
<evidence type="ECO:0000256" key="5">
    <source>
        <dbReference type="HAMAP-Rule" id="MF_00787"/>
    </source>
</evidence>
<reference evidence="6 7" key="1">
    <citation type="submission" date="2019-11" db="EMBL/GenBank/DDBJ databases">
        <title>Isolation of a new High Light Tolerant Cyanobacteria.</title>
        <authorList>
            <person name="Dobson Z."/>
            <person name="Vaughn N."/>
            <person name="Vaughn M."/>
            <person name="Fromme P."/>
            <person name="Mazor Y."/>
        </authorList>
    </citation>
    <scope>NUCLEOTIDE SEQUENCE [LARGE SCALE GENOMIC DNA]</scope>
    <source>
        <strain evidence="6 7">0216</strain>
    </source>
</reference>
<evidence type="ECO:0000313" key="6">
    <source>
        <dbReference type="EMBL" id="MTF38381.1"/>
    </source>
</evidence>
<comment type="pathway">
    <text evidence="5">Cofactor biosynthesis; adenosylcobalamin biosynthesis; cob(II)yrinate a,c-diamide from sirohydrochlorin (anaerobic route): step 6/10.</text>
</comment>
<keyword evidence="4 5" id="KW-0949">S-adenosyl-L-methionine</keyword>
<name>A0A844GTK5_9CHRO</name>
<dbReference type="Proteomes" id="UP000437131">
    <property type="component" value="Unassembled WGS sequence"/>
</dbReference>
<evidence type="ECO:0000313" key="7">
    <source>
        <dbReference type="Proteomes" id="UP000437131"/>
    </source>
</evidence>
<dbReference type="RefSeq" id="WP_155083286.1">
    <property type="nucleotide sequence ID" value="NZ_WMIA01000004.1"/>
</dbReference>
<organism evidence="6 7">
    <name type="scientific">Cyanobacterium aponinum 0216</name>
    <dbReference type="NCBI Taxonomy" id="2676140"/>
    <lineage>
        <taxon>Bacteria</taxon>
        <taxon>Bacillati</taxon>
        <taxon>Cyanobacteriota</taxon>
        <taxon>Cyanophyceae</taxon>
        <taxon>Oscillatoriophycideae</taxon>
        <taxon>Chroococcales</taxon>
        <taxon>Geminocystaceae</taxon>
        <taxon>Cyanobacterium</taxon>
    </lineage>
</organism>
<dbReference type="PANTHER" id="PTHR35863:SF1">
    <property type="entry name" value="COBALT-PRECORRIN-5B C(1)-METHYLTRANSFERASE"/>
    <property type="match status" value="1"/>
</dbReference>
<dbReference type="PANTHER" id="PTHR35863">
    <property type="entry name" value="COBALT-PRECORRIN-5B C(1)-METHYLTRANSFERASE"/>
    <property type="match status" value="1"/>
</dbReference>
<dbReference type="UniPathway" id="UPA00148">
    <property type="reaction ID" value="UER00227"/>
</dbReference>
<comment type="caution">
    <text evidence="6">The sequence shown here is derived from an EMBL/GenBank/DDBJ whole genome shotgun (WGS) entry which is preliminary data.</text>
</comment>
<dbReference type="PIRSF" id="PIRSF026782">
    <property type="entry name" value="CbiD"/>
    <property type="match status" value="1"/>
</dbReference>
<evidence type="ECO:0000256" key="2">
    <source>
        <dbReference type="ARBA" id="ARBA00022603"/>
    </source>
</evidence>
<dbReference type="InterPro" id="IPR002748">
    <property type="entry name" value="CbiD"/>
</dbReference>
<dbReference type="GO" id="GO:0008168">
    <property type="term" value="F:methyltransferase activity"/>
    <property type="evidence" value="ECO:0007669"/>
    <property type="project" value="UniProtKB-UniRule"/>
</dbReference>
<comment type="catalytic activity">
    <reaction evidence="5">
        <text>Co-precorrin-5B + S-adenosyl-L-methionine = Co-precorrin-6A + S-adenosyl-L-homocysteine</text>
        <dbReference type="Rhea" id="RHEA:26285"/>
        <dbReference type="ChEBI" id="CHEBI:57856"/>
        <dbReference type="ChEBI" id="CHEBI:59789"/>
        <dbReference type="ChEBI" id="CHEBI:60063"/>
        <dbReference type="ChEBI" id="CHEBI:60064"/>
        <dbReference type="EC" id="2.1.1.195"/>
    </reaction>
</comment>
<dbReference type="GO" id="GO:0019251">
    <property type="term" value="P:anaerobic cobalamin biosynthetic process"/>
    <property type="evidence" value="ECO:0007669"/>
    <property type="project" value="UniProtKB-UniRule"/>
</dbReference>
<keyword evidence="1 5" id="KW-0169">Cobalamin biosynthesis</keyword>
<accession>A0A844GTK5</accession>
<dbReference type="SUPFAM" id="SSF111342">
    <property type="entry name" value="CbiD-like"/>
    <property type="match status" value="1"/>
</dbReference>
<keyword evidence="2 5" id="KW-0489">Methyltransferase</keyword>
<protein>
    <recommendedName>
        <fullName evidence="5">Cobalt-precorrin-5B C(1)-methyltransferase</fullName>
        <ecNumber evidence="5">2.1.1.195</ecNumber>
    </recommendedName>
    <alternativeName>
        <fullName evidence="5">Cobalt-precorrin-6A synthase</fullName>
    </alternativeName>
</protein>
<dbReference type="HAMAP" id="MF_00787">
    <property type="entry name" value="CbiD"/>
    <property type="match status" value="1"/>
</dbReference>
<dbReference type="GO" id="GO:0032259">
    <property type="term" value="P:methylation"/>
    <property type="evidence" value="ECO:0007669"/>
    <property type="project" value="UniProtKB-KW"/>
</dbReference>
<gene>
    <name evidence="5" type="primary">cbiD</name>
    <name evidence="6" type="ORF">GGC33_05535</name>
</gene>
<dbReference type="EC" id="2.1.1.195" evidence="5"/>